<dbReference type="OrthoDB" id="258490at2"/>
<dbReference type="Pfam" id="PF04542">
    <property type="entry name" value="Sigma70_r2"/>
    <property type="match status" value="1"/>
</dbReference>
<evidence type="ECO:0000256" key="1">
    <source>
        <dbReference type="ARBA" id="ARBA00023015"/>
    </source>
</evidence>
<evidence type="ECO:0000256" key="4">
    <source>
        <dbReference type="ARBA" id="ARBA00023163"/>
    </source>
</evidence>
<comment type="caution">
    <text evidence="6">The sequence shown here is derived from an EMBL/GenBank/DDBJ whole genome shotgun (WGS) entry which is preliminary data.</text>
</comment>
<proteinExistence type="predicted"/>
<keyword evidence="2" id="KW-0731">Sigma factor</keyword>
<evidence type="ECO:0000259" key="5">
    <source>
        <dbReference type="Pfam" id="PF04542"/>
    </source>
</evidence>
<feature type="domain" description="RNA polymerase sigma-70 region 2" evidence="5">
    <location>
        <begin position="38"/>
        <end position="105"/>
    </location>
</feature>
<dbReference type="Gene3D" id="1.10.1740.10">
    <property type="match status" value="1"/>
</dbReference>
<evidence type="ECO:0000256" key="2">
    <source>
        <dbReference type="ARBA" id="ARBA00023082"/>
    </source>
</evidence>
<dbReference type="InterPro" id="IPR039425">
    <property type="entry name" value="RNA_pol_sigma-70-like"/>
</dbReference>
<dbReference type="Proteomes" id="UP000317977">
    <property type="component" value="Unassembled WGS sequence"/>
</dbReference>
<dbReference type="SUPFAM" id="SSF88946">
    <property type="entry name" value="Sigma2 domain of RNA polymerase sigma factors"/>
    <property type="match status" value="1"/>
</dbReference>
<dbReference type="PANTHER" id="PTHR43133">
    <property type="entry name" value="RNA POLYMERASE ECF-TYPE SIGMA FACTO"/>
    <property type="match status" value="1"/>
</dbReference>
<dbReference type="NCBIfam" id="TIGR02937">
    <property type="entry name" value="sigma70-ECF"/>
    <property type="match status" value="1"/>
</dbReference>
<dbReference type="EMBL" id="SJPX01000004">
    <property type="protein sequence ID" value="TWU49857.1"/>
    <property type="molecule type" value="Genomic_DNA"/>
</dbReference>
<gene>
    <name evidence="6" type="ORF">Poly59_44820</name>
</gene>
<name>A0A5C6EPB6_9BACT</name>
<dbReference type="GO" id="GO:0016987">
    <property type="term" value="F:sigma factor activity"/>
    <property type="evidence" value="ECO:0007669"/>
    <property type="project" value="UniProtKB-KW"/>
</dbReference>
<evidence type="ECO:0000313" key="7">
    <source>
        <dbReference type="Proteomes" id="UP000317977"/>
    </source>
</evidence>
<dbReference type="GO" id="GO:0003677">
    <property type="term" value="F:DNA binding"/>
    <property type="evidence" value="ECO:0007669"/>
    <property type="project" value="UniProtKB-KW"/>
</dbReference>
<dbReference type="InterPro" id="IPR014284">
    <property type="entry name" value="RNA_pol_sigma-70_dom"/>
</dbReference>
<dbReference type="GO" id="GO:0006352">
    <property type="term" value="P:DNA-templated transcription initiation"/>
    <property type="evidence" value="ECO:0007669"/>
    <property type="project" value="InterPro"/>
</dbReference>
<keyword evidence="4" id="KW-0804">Transcription</keyword>
<protein>
    <submittedName>
        <fullName evidence="6">RNA polymerase sigma factor RpoE</fullName>
    </submittedName>
</protein>
<dbReference type="AlphaFoldDB" id="A0A5C6EPB6"/>
<accession>A0A5C6EPB6</accession>
<organism evidence="6 7">
    <name type="scientific">Rubripirellula reticaptiva</name>
    <dbReference type="NCBI Taxonomy" id="2528013"/>
    <lineage>
        <taxon>Bacteria</taxon>
        <taxon>Pseudomonadati</taxon>
        <taxon>Planctomycetota</taxon>
        <taxon>Planctomycetia</taxon>
        <taxon>Pirellulales</taxon>
        <taxon>Pirellulaceae</taxon>
        <taxon>Rubripirellula</taxon>
    </lineage>
</organism>
<sequence>MIAPGDLLDVISPETRASLILRLSDPADDLAWAEFLQVYEPMLFRLSSRWGLQEADAREVVQETLLAVAKSINNFSDDRQGSSFRRWLSTITRNKLADHLASRSRQESGSGDTDVHRWLDQQADDTSSASLWDWNEKRQVFAWAAENVRCQVSDPTWQAFYRTHVQGDSVKQVAADLGMHEGMIYVARSRVMSRLRKAVTAWTDTADREFADQDSSGEVSS</sequence>
<keyword evidence="3" id="KW-0238">DNA-binding</keyword>
<reference evidence="6 7" key="1">
    <citation type="submission" date="2019-02" db="EMBL/GenBank/DDBJ databases">
        <title>Deep-cultivation of Planctomycetes and their phenomic and genomic characterization uncovers novel biology.</title>
        <authorList>
            <person name="Wiegand S."/>
            <person name="Jogler M."/>
            <person name="Boedeker C."/>
            <person name="Pinto D."/>
            <person name="Vollmers J."/>
            <person name="Rivas-Marin E."/>
            <person name="Kohn T."/>
            <person name="Peeters S.H."/>
            <person name="Heuer A."/>
            <person name="Rast P."/>
            <person name="Oberbeckmann S."/>
            <person name="Bunk B."/>
            <person name="Jeske O."/>
            <person name="Meyerdierks A."/>
            <person name="Storesund J.E."/>
            <person name="Kallscheuer N."/>
            <person name="Luecker S."/>
            <person name="Lage O.M."/>
            <person name="Pohl T."/>
            <person name="Merkel B.J."/>
            <person name="Hornburger P."/>
            <person name="Mueller R.-W."/>
            <person name="Bruemmer F."/>
            <person name="Labrenz M."/>
            <person name="Spormann A.M."/>
            <person name="Op Den Camp H."/>
            <person name="Overmann J."/>
            <person name="Amann R."/>
            <person name="Jetten M.S.M."/>
            <person name="Mascher T."/>
            <person name="Medema M.H."/>
            <person name="Devos D.P."/>
            <person name="Kaster A.-K."/>
            <person name="Ovreas L."/>
            <person name="Rohde M."/>
            <person name="Galperin M.Y."/>
            <person name="Jogler C."/>
        </authorList>
    </citation>
    <scope>NUCLEOTIDE SEQUENCE [LARGE SCALE GENOMIC DNA]</scope>
    <source>
        <strain evidence="6 7">Poly59</strain>
    </source>
</reference>
<dbReference type="InterPro" id="IPR013325">
    <property type="entry name" value="RNA_pol_sigma_r2"/>
</dbReference>
<evidence type="ECO:0000313" key="6">
    <source>
        <dbReference type="EMBL" id="TWU49857.1"/>
    </source>
</evidence>
<keyword evidence="7" id="KW-1185">Reference proteome</keyword>
<dbReference type="PANTHER" id="PTHR43133:SF8">
    <property type="entry name" value="RNA POLYMERASE SIGMA FACTOR HI_1459-RELATED"/>
    <property type="match status" value="1"/>
</dbReference>
<evidence type="ECO:0000256" key="3">
    <source>
        <dbReference type="ARBA" id="ARBA00023125"/>
    </source>
</evidence>
<dbReference type="InterPro" id="IPR007627">
    <property type="entry name" value="RNA_pol_sigma70_r2"/>
</dbReference>
<keyword evidence="1" id="KW-0805">Transcription regulation</keyword>